<gene>
    <name evidence="4" type="ORF">ECRASSUSDP1_LOCUS25587</name>
</gene>
<dbReference type="PANTHER" id="PTHR13213:SF2">
    <property type="entry name" value="MYB-BINDING PROTEIN 1A"/>
    <property type="match status" value="1"/>
</dbReference>
<reference evidence="4" key="1">
    <citation type="submission" date="2023-07" db="EMBL/GenBank/DDBJ databases">
        <authorList>
            <consortium name="AG Swart"/>
            <person name="Singh M."/>
            <person name="Singh A."/>
            <person name="Seah K."/>
            <person name="Emmerich C."/>
        </authorList>
    </citation>
    <scope>NUCLEOTIDE SEQUENCE</scope>
    <source>
        <strain evidence="4">DP1</strain>
    </source>
</reference>
<accession>A0AAD2D7S7</accession>
<evidence type="ECO:0000256" key="3">
    <source>
        <dbReference type="SAM" id="MobiDB-lite"/>
    </source>
</evidence>
<dbReference type="GO" id="GO:0006355">
    <property type="term" value="P:regulation of DNA-templated transcription"/>
    <property type="evidence" value="ECO:0007669"/>
    <property type="project" value="InterPro"/>
</dbReference>
<evidence type="ECO:0000256" key="2">
    <source>
        <dbReference type="ARBA" id="ARBA00023242"/>
    </source>
</evidence>
<evidence type="ECO:0000313" key="5">
    <source>
        <dbReference type="Proteomes" id="UP001295684"/>
    </source>
</evidence>
<dbReference type="AlphaFoldDB" id="A0AAD2D7S7"/>
<dbReference type="Proteomes" id="UP001295684">
    <property type="component" value="Unassembled WGS sequence"/>
</dbReference>
<feature type="region of interest" description="Disordered" evidence="3">
    <location>
        <begin position="819"/>
        <end position="858"/>
    </location>
</feature>
<evidence type="ECO:0000256" key="1">
    <source>
        <dbReference type="ARBA" id="ARBA00004123"/>
    </source>
</evidence>
<dbReference type="EMBL" id="CAMPGE010026378">
    <property type="protein sequence ID" value="CAI2384067.1"/>
    <property type="molecule type" value="Genomic_DNA"/>
</dbReference>
<comment type="subcellular location">
    <subcellularLocation>
        <location evidence="1">Nucleus</location>
    </subcellularLocation>
</comment>
<dbReference type="Pfam" id="PF04931">
    <property type="entry name" value="DNA_pol_phi"/>
    <property type="match status" value="1"/>
</dbReference>
<dbReference type="InterPro" id="IPR007015">
    <property type="entry name" value="DNA_pol_V/MYBBP1A"/>
</dbReference>
<comment type="caution">
    <text evidence="4">The sequence shown here is derived from an EMBL/GenBank/DDBJ whole genome shotgun (WGS) entry which is preliminary data.</text>
</comment>
<name>A0AAD2D7S7_EUPCR</name>
<protein>
    <submittedName>
        <fullName evidence="4">Uncharacterized protein</fullName>
    </submittedName>
</protein>
<keyword evidence="5" id="KW-1185">Reference proteome</keyword>
<dbReference type="PANTHER" id="PTHR13213">
    <property type="entry name" value="MYB-BINDING PROTEIN 1A FAMILY MEMBER"/>
    <property type="match status" value="1"/>
</dbReference>
<dbReference type="GO" id="GO:0003677">
    <property type="term" value="F:DNA binding"/>
    <property type="evidence" value="ECO:0007669"/>
    <property type="project" value="InterPro"/>
</dbReference>
<dbReference type="GO" id="GO:0005730">
    <property type="term" value="C:nucleolus"/>
    <property type="evidence" value="ECO:0007669"/>
    <property type="project" value="InterPro"/>
</dbReference>
<sequence length="858" mass="99602">MEDKNFLKYFEELANPDDAIKKQSAQKIVETLNVSDALSKDDHINKYSKLDEKVQKMLERYMKGDLGEVSPDLNYTIKKLISGITEQIESFVKGYFLALTLIVQRFKDKIDFSKLINYAVDKTSLSKAKTKSQRKELAFGRLLIFSALSQASVFETSHSLDQSQLEELVNSFFFEVSRIFNQQHQFRESALKTIEKTFDHLSETNPKALGKATSTVLKYTLLKPTEELKDPNDVLKYKISTDADYLSLFFIIKNKQSSIPKTFRQLDEIQVLLNWSFEEDSKYIFKQLRKMFIQETVVFAFPRPHSVVRYLVGYLTSLNSTKIVKSLWKIVFEQYCFNETQLYTDDINKRAKMCLNNLGFYTFQHLLDSPISKDIILSLLTPNFVRVWVNRTNKRRRNRIESVEQLDHKFKQWITENAQDIDSQIKLELIKKLFGPNAQLRFTFKSNFNLYMLIAEDLPEESIQEYISYGETLFKTPDLNEFYPENKAEESSSDNDEEGKQQLNSNKEDNIRIFVLNLIVNTVTIFKNHSETTLKEIINFVVYQAFFQESLSDKMKEFAKDKLFGLVDGLHKRKSNVQFKDDVTSQSLGLTFTNTFLESKSLWINEINKTIGRYALEGNEFNSLDQIDTEEESKATKNPAPKENTHELKLEVHKAFMEFGSTIKKSRKKIYKKLGKLSKDDKQTKDRCKHVFKKVVGLEILVYALALFSPVTPEETKEDLTEIQLSYEKINLEHEIGEAFTGKRTKMTEQQEEEKDQAYQILFDFLISLLTRQNSTLREITNFTFKAFCSELNEGSLANILSILNTPNQEANKILITEEEEHPLVEVDEEVEAEDASAEDSEVSDISVEAEDDEDDEE</sequence>
<keyword evidence="2" id="KW-0539">Nucleus</keyword>
<proteinExistence type="predicted"/>
<evidence type="ECO:0000313" key="4">
    <source>
        <dbReference type="EMBL" id="CAI2384067.1"/>
    </source>
</evidence>
<organism evidence="4 5">
    <name type="scientific">Euplotes crassus</name>
    <dbReference type="NCBI Taxonomy" id="5936"/>
    <lineage>
        <taxon>Eukaryota</taxon>
        <taxon>Sar</taxon>
        <taxon>Alveolata</taxon>
        <taxon>Ciliophora</taxon>
        <taxon>Intramacronucleata</taxon>
        <taxon>Spirotrichea</taxon>
        <taxon>Hypotrichia</taxon>
        <taxon>Euplotida</taxon>
        <taxon>Euplotidae</taxon>
        <taxon>Moneuplotes</taxon>
    </lineage>
</organism>